<comment type="caution">
    <text evidence="2">The sequence shown here is derived from an EMBL/GenBank/DDBJ whole genome shotgun (WGS) entry which is preliminary data.</text>
</comment>
<dbReference type="Gene3D" id="3.40.30.10">
    <property type="entry name" value="Glutaredoxin"/>
    <property type="match status" value="1"/>
</dbReference>
<dbReference type="InterPro" id="IPR013766">
    <property type="entry name" value="Thioredoxin_domain"/>
</dbReference>
<proteinExistence type="predicted"/>
<accession>A0A7J0BJG6</accession>
<dbReference type="PANTHER" id="PTHR43601">
    <property type="entry name" value="THIOREDOXIN, MITOCHONDRIAL"/>
    <property type="match status" value="1"/>
</dbReference>
<dbReference type="GO" id="GO:0045454">
    <property type="term" value="P:cell redox homeostasis"/>
    <property type="evidence" value="ECO:0007669"/>
    <property type="project" value="TreeGrafter"/>
</dbReference>
<evidence type="ECO:0000259" key="1">
    <source>
        <dbReference type="Pfam" id="PF00085"/>
    </source>
</evidence>
<dbReference type="SUPFAM" id="SSF52833">
    <property type="entry name" value="Thioredoxin-like"/>
    <property type="match status" value="1"/>
</dbReference>
<evidence type="ECO:0000313" key="3">
    <source>
        <dbReference type="Proteomes" id="UP000503840"/>
    </source>
</evidence>
<gene>
    <name evidence="2" type="ORF">DSM101010T_20730</name>
</gene>
<dbReference type="CDD" id="cd02947">
    <property type="entry name" value="TRX_family"/>
    <property type="match status" value="1"/>
</dbReference>
<reference evidence="2 3" key="1">
    <citation type="submission" date="2020-05" db="EMBL/GenBank/DDBJ databases">
        <title>Draft genome sequence of Desulfovibrio sp. strain HN2T.</title>
        <authorList>
            <person name="Ueno A."/>
            <person name="Tamazawa S."/>
            <person name="Tamamura S."/>
            <person name="Murakami T."/>
            <person name="Kiyama T."/>
            <person name="Inomata H."/>
            <person name="Amano Y."/>
            <person name="Miyakawa K."/>
            <person name="Tamaki H."/>
            <person name="Naganuma T."/>
            <person name="Kaneko K."/>
        </authorList>
    </citation>
    <scope>NUCLEOTIDE SEQUENCE [LARGE SCALE GENOMIC DNA]</scope>
    <source>
        <strain evidence="2 3">HN2</strain>
    </source>
</reference>
<feature type="domain" description="Thioredoxin" evidence="1">
    <location>
        <begin position="18"/>
        <end position="98"/>
    </location>
</feature>
<dbReference type="RefSeq" id="WP_174405343.1">
    <property type="nucleotide sequence ID" value="NZ_BLVO01000013.1"/>
</dbReference>
<dbReference type="EMBL" id="BLVO01000013">
    <property type="protein sequence ID" value="GFM33708.1"/>
    <property type="molecule type" value="Genomic_DNA"/>
</dbReference>
<protein>
    <submittedName>
        <fullName evidence="2">Thiol reductase thioredoxin</fullName>
    </submittedName>
</protein>
<organism evidence="2 3">
    <name type="scientific">Desulfovibrio subterraneus</name>
    <dbReference type="NCBI Taxonomy" id="2718620"/>
    <lineage>
        <taxon>Bacteria</taxon>
        <taxon>Pseudomonadati</taxon>
        <taxon>Thermodesulfobacteriota</taxon>
        <taxon>Desulfovibrionia</taxon>
        <taxon>Desulfovibrionales</taxon>
        <taxon>Desulfovibrionaceae</taxon>
        <taxon>Desulfovibrio</taxon>
    </lineage>
</organism>
<dbReference type="Pfam" id="PF00085">
    <property type="entry name" value="Thioredoxin"/>
    <property type="match status" value="1"/>
</dbReference>
<evidence type="ECO:0000313" key="2">
    <source>
        <dbReference type="EMBL" id="GFM33708.1"/>
    </source>
</evidence>
<dbReference type="Proteomes" id="UP000503840">
    <property type="component" value="Unassembled WGS sequence"/>
</dbReference>
<sequence length="104" mass="11520">MTTISTISDAHLAERFQSFGDAIIFFHKELCPHCKNMEKVLLKFSAKAPAVEVCSVDSEKHPELLQELGFERVPTLVFIRGGKVAKIQSGIMNPRELAALHASI</sequence>
<keyword evidence="3" id="KW-1185">Reference proteome</keyword>
<dbReference type="InterPro" id="IPR036249">
    <property type="entry name" value="Thioredoxin-like_sf"/>
</dbReference>
<dbReference type="AlphaFoldDB" id="A0A7J0BJG6"/>
<name>A0A7J0BJG6_9BACT</name>
<dbReference type="PANTHER" id="PTHR43601:SF3">
    <property type="entry name" value="THIOREDOXIN, MITOCHONDRIAL"/>
    <property type="match status" value="1"/>
</dbReference>